<feature type="region of interest" description="Disordered" evidence="6">
    <location>
        <begin position="117"/>
        <end position="202"/>
    </location>
</feature>
<organism evidence="7 8">
    <name type="scientific">Cryobacterium psychrophilum</name>
    <dbReference type="NCBI Taxonomy" id="41988"/>
    <lineage>
        <taxon>Bacteria</taxon>
        <taxon>Bacillati</taxon>
        <taxon>Actinomycetota</taxon>
        <taxon>Actinomycetes</taxon>
        <taxon>Micrococcales</taxon>
        <taxon>Microbacteriaceae</taxon>
        <taxon>Cryobacterium</taxon>
    </lineage>
</organism>
<keyword evidence="3" id="KW-0815">Transposition</keyword>
<name>A0A4Y8KRP2_9MICO</name>
<dbReference type="OrthoDB" id="9793302at2"/>
<evidence type="ECO:0000256" key="4">
    <source>
        <dbReference type="ARBA" id="ARBA00023125"/>
    </source>
</evidence>
<dbReference type="GO" id="GO:0006313">
    <property type="term" value="P:DNA transposition"/>
    <property type="evidence" value="ECO:0007669"/>
    <property type="project" value="InterPro"/>
</dbReference>
<comment type="caution">
    <text evidence="7">The sequence shown here is derived from an EMBL/GenBank/DDBJ whole genome shotgun (WGS) entry which is preliminary data.</text>
</comment>
<keyword evidence="4" id="KW-0238">DNA-binding</keyword>
<proteinExistence type="inferred from homology"/>
<dbReference type="GO" id="GO:0003677">
    <property type="term" value="F:DNA binding"/>
    <property type="evidence" value="ECO:0007669"/>
    <property type="project" value="UniProtKB-KW"/>
</dbReference>
<dbReference type="EMBL" id="SOHQ01000002">
    <property type="protein sequence ID" value="TFD82156.1"/>
    <property type="molecule type" value="Genomic_DNA"/>
</dbReference>
<feature type="compositionally biased region" description="Polar residues" evidence="6">
    <location>
        <begin position="190"/>
        <end position="202"/>
    </location>
</feature>
<accession>A0A4Y8KRP2</accession>
<feature type="compositionally biased region" description="Basic and acidic residues" evidence="6">
    <location>
        <begin position="60"/>
        <end position="78"/>
    </location>
</feature>
<evidence type="ECO:0000256" key="2">
    <source>
        <dbReference type="ARBA" id="ARBA00010961"/>
    </source>
</evidence>
<evidence type="ECO:0000313" key="7">
    <source>
        <dbReference type="EMBL" id="TFD82156.1"/>
    </source>
</evidence>
<reference evidence="7 8" key="1">
    <citation type="submission" date="2019-03" db="EMBL/GenBank/DDBJ databases">
        <title>Genomics of glacier-inhabiting Cryobacterium strains.</title>
        <authorList>
            <person name="Liu Q."/>
            <person name="Xin Y.-H."/>
        </authorList>
    </citation>
    <scope>NUCLEOTIDE SEQUENCE [LARGE SCALE GENOMIC DNA]</scope>
    <source>
        <strain evidence="7 8">CGMCC 1.4292</strain>
    </source>
</reference>
<sequence length="202" mass="23005">MTTPDAVTKKTKTEPTREEVAAKEWVRLAQEQGLALDGPNGLLGQFTKTFLETALNEEMNDHLGPEKNRVPDERDDTNVRNGTRPKTVISPTTGPVTIQAPRDRTPDLLRRSSFAMAARHEREHQRAPSSILSQGHRSESLGPRISQHRRRRTQRPASHLPRRYLTRARYATLRTPHKNIPDSQRPLETAASTRRSLLTRSW</sequence>
<evidence type="ECO:0000256" key="1">
    <source>
        <dbReference type="ARBA" id="ARBA00002190"/>
    </source>
</evidence>
<protein>
    <submittedName>
        <fullName evidence="7">Uncharacterized protein</fullName>
    </submittedName>
</protein>
<comment type="function">
    <text evidence="1">Required for the transposition of the insertion element.</text>
</comment>
<evidence type="ECO:0000256" key="3">
    <source>
        <dbReference type="ARBA" id="ARBA00022578"/>
    </source>
</evidence>
<evidence type="ECO:0000313" key="8">
    <source>
        <dbReference type="Proteomes" id="UP000298218"/>
    </source>
</evidence>
<comment type="similarity">
    <text evidence="2">Belongs to the transposase mutator family.</text>
</comment>
<dbReference type="Pfam" id="PF00872">
    <property type="entry name" value="Transposase_mut"/>
    <property type="match status" value="1"/>
</dbReference>
<feature type="compositionally biased region" description="Basic residues" evidence="6">
    <location>
        <begin position="146"/>
        <end position="166"/>
    </location>
</feature>
<keyword evidence="5" id="KW-0233">DNA recombination</keyword>
<feature type="region of interest" description="Disordered" evidence="6">
    <location>
        <begin position="60"/>
        <end position="101"/>
    </location>
</feature>
<keyword evidence="8" id="KW-1185">Reference proteome</keyword>
<gene>
    <name evidence="7" type="ORF">E3T53_01060</name>
</gene>
<dbReference type="Proteomes" id="UP000298218">
    <property type="component" value="Unassembled WGS sequence"/>
</dbReference>
<dbReference type="AlphaFoldDB" id="A0A4Y8KRP2"/>
<dbReference type="InterPro" id="IPR001207">
    <property type="entry name" value="Transposase_mutator"/>
</dbReference>
<evidence type="ECO:0000256" key="5">
    <source>
        <dbReference type="ARBA" id="ARBA00023172"/>
    </source>
</evidence>
<dbReference type="GO" id="GO:0004803">
    <property type="term" value="F:transposase activity"/>
    <property type="evidence" value="ECO:0007669"/>
    <property type="project" value="InterPro"/>
</dbReference>
<evidence type="ECO:0000256" key="6">
    <source>
        <dbReference type="SAM" id="MobiDB-lite"/>
    </source>
</evidence>